<evidence type="ECO:0000256" key="4">
    <source>
        <dbReference type="ARBA" id="ARBA00023125"/>
    </source>
</evidence>
<proteinExistence type="predicted"/>
<feature type="compositionally biased region" description="Low complexity" evidence="7">
    <location>
        <begin position="655"/>
        <end position="672"/>
    </location>
</feature>
<evidence type="ECO:0000256" key="3">
    <source>
        <dbReference type="ARBA" id="ARBA00023015"/>
    </source>
</evidence>
<dbReference type="Gene3D" id="4.10.240.10">
    <property type="entry name" value="Zn(2)-C6 fungal-type DNA-binding domain"/>
    <property type="match status" value="1"/>
</dbReference>
<keyword evidence="2" id="KW-0479">Metal-binding</keyword>
<keyword evidence="3" id="KW-0805">Transcription regulation</keyword>
<dbReference type="Pfam" id="PF04082">
    <property type="entry name" value="Fungal_trans"/>
    <property type="match status" value="1"/>
</dbReference>
<evidence type="ECO:0000256" key="2">
    <source>
        <dbReference type="ARBA" id="ARBA00022723"/>
    </source>
</evidence>
<dbReference type="PANTHER" id="PTHR31845">
    <property type="entry name" value="FINGER DOMAIN PROTEIN, PUTATIVE-RELATED"/>
    <property type="match status" value="1"/>
</dbReference>
<comment type="subcellular location">
    <subcellularLocation>
        <location evidence="1">Nucleus</location>
    </subcellularLocation>
</comment>
<evidence type="ECO:0000256" key="5">
    <source>
        <dbReference type="ARBA" id="ARBA00023163"/>
    </source>
</evidence>
<feature type="compositionally biased region" description="Low complexity" evidence="7">
    <location>
        <begin position="725"/>
        <end position="747"/>
    </location>
</feature>
<feature type="region of interest" description="Disordered" evidence="7">
    <location>
        <begin position="152"/>
        <end position="189"/>
    </location>
</feature>
<evidence type="ECO:0000313" key="9">
    <source>
        <dbReference type="EMBL" id="CAL1703836.1"/>
    </source>
</evidence>
<keyword evidence="10" id="KW-1185">Reference proteome</keyword>
<feature type="compositionally biased region" description="Low complexity" evidence="7">
    <location>
        <begin position="164"/>
        <end position="187"/>
    </location>
</feature>
<dbReference type="PROSITE" id="PS00463">
    <property type="entry name" value="ZN2_CY6_FUNGAL_1"/>
    <property type="match status" value="1"/>
</dbReference>
<keyword evidence="4" id="KW-0238">DNA-binding</keyword>
<feature type="region of interest" description="Disordered" evidence="7">
    <location>
        <begin position="718"/>
        <end position="771"/>
    </location>
</feature>
<dbReference type="EMBL" id="OZ037946">
    <property type="protein sequence ID" value="CAL1703836.1"/>
    <property type="molecule type" value="Genomic_DNA"/>
</dbReference>
<protein>
    <recommendedName>
        <fullName evidence="8">Zn(2)-C6 fungal-type domain-containing protein</fullName>
    </recommendedName>
</protein>
<organism evidence="9 10">
    <name type="scientific">Somion occarium</name>
    <dbReference type="NCBI Taxonomy" id="3059160"/>
    <lineage>
        <taxon>Eukaryota</taxon>
        <taxon>Fungi</taxon>
        <taxon>Dikarya</taxon>
        <taxon>Basidiomycota</taxon>
        <taxon>Agaricomycotina</taxon>
        <taxon>Agaricomycetes</taxon>
        <taxon>Polyporales</taxon>
        <taxon>Cerrenaceae</taxon>
        <taxon>Somion</taxon>
    </lineage>
</organism>
<reference evidence="10" key="1">
    <citation type="submission" date="2024-04" db="EMBL/GenBank/DDBJ databases">
        <authorList>
            <person name="Shaw F."/>
            <person name="Minotto A."/>
        </authorList>
    </citation>
    <scope>NUCLEOTIDE SEQUENCE [LARGE SCALE GENOMIC DNA]</scope>
</reference>
<dbReference type="InterPro" id="IPR001138">
    <property type="entry name" value="Zn2Cys6_DnaBD"/>
</dbReference>
<name>A0ABP1D7J7_9APHY</name>
<feature type="compositionally biased region" description="Polar residues" evidence="7">
    <location>
        <begin position="622"/>
        <end position="634"/>
    </location>
</feature>
<dbReference type="Proteomes" id="UP001497453">
    <property type="component" value="Chromosome 3"/>
</dbReference>
<feature type="region of interest" description="Disordered" evidence="7">
    <location>
        <begin position="601"/>
        <end position="702"/>
    </location>
</feature>
<evidence type="ECO:0000313" key="10">
    <source>
        <dbReference type="Proteomes" id="UP001497453"/>
    </source>
</evidence>
<feature type="region of interest" description="Disordered" evidence="7">
    <location>
        <begin position="79"/>
        <end position="133"/>
    </location>
</feature>
<dbReference type="InterPro" id="IPR051089">
    <property type="entry name" value="prtT"/>
</dbReference>
<sequence length="882" mass="98466">MTDHSKSGKQPIIRGSRACTVCRTAKMKCVGADEEQHVPCMRCVRTNQQCKFEKHRRGRKPGSKLSEASKMLRRLEKGLNNAKAKSHHTDLLLPTPYPSMTQDASSLNQYSRPTSSGGVGAEDDDDTDKSGDNIFPAQLIRKESERNSFFKTILNPTDSDPHSPHQSSSGGSVSQASSTTTRSPSASSHHDYNGRLGLFPGLRDPVAAGLIEEKDAAVFFDLFFLRLNSFINLFDPALHTVHYVRSRSPFLFTVIIMACCKFFKPSLYQRTHKMAQEYAITAFAENWKSVEVAQAFACLTYWKEPDDTRTWTYIGYACRMAVELGLNEYVAYPQNETPLQFLERRNRERTFLVLFVHDRSLSTQTGRPWMLDHLEPLVVHGDAWHLHGGSTIRPEDVILAAFVNLRIIASDVTKKVYQMGPWLPGELINSTNERLAEWMERWSTEMKKADGEKFHHAFLRFFWLYVRLFLNSLFLKLPLSNAKVSPRDIKLIEALDACYVSGLEHLRSVVDDFAAMAMLRYGQETITVMTAYCAVFLITLLRNRNTKHSLPINARDDIYRSISMVADTYAEFADPSSATAAHHSRFLKSLVANDMFRSEQMDRMERDESETPTDQDQRDSSESNYASVSPTETDNALRPLQEYTPPLSSTSMQQSSFRFPSNSSPTSSGSAPPMLPPPETHAMPMQPETGYPTPMSASDPSLRHSLVNVNGVNGVNQYGYASNGPLHSSQPSHSSHASQSSPTSHQHIPGTFDHRGPPPRHLTNGNVMQPPQSDSEAYYFQRMFKELGMPHGFDSIYASSSPTSMSDGLGADPANLGPGSHRGMGYANGVNGANGHAHGQMEAGYAGPYSHSSPMQTQQQQQQYPIQMYQGPPPPTGYGLMR</sequence>
<feature type="compositionally biased region" description="Polar residues" evidence="7">
    <location>
        <begin position="98"/>
        <end position="116"/>
    </location>
</feature>
<dbReference type="CDD" id="cd00067">
    <property type="entry name" value="GAL4"/>
    <property type="match status" value="1"/>
</dbReference>
<dbReference type="CDD" id="cd12148">
    <property type="entry name" value="fungal_TF_MHR"/>
    <property type="match status" value="1"/>
</dbReference>
<dbReference type="SMART" id="SM00066">
    <property type="entry name" value="GAL4"/>
    <property type="match status" value="1"/>
</dbReference>
<accession>A0ABP1D7J7</accession>
<dbReference type="InterPro" id="IPR007219">
    <property type="entry name" value="XnlR_reg_dom"/>
</dbReference>
<feature type="domain" description="Zn(2)-C6 fungal-type" evidence="8">
    <location>
        <begin position="18"/>
        <end position="52"/>
    </location>
</feature>
<evidence type="ECO:0000259" key="8">
    <source>
        <dbReference type="PROSITE" id="PS50048"/>
    </source>
</evidence>
<keyword evidence="5" id="KW-0804">Transcription</keyword>
<dbReference type="SUPFAM" id="SSF57701">
    <property type="entry name" value="Zn2/Cys6 DNA-binding domain"/>
    <property type="match status" value="1"/>
</dbReference>
<dbReference type="PROSITE" id="PS50048">
    <property type="entry name" value="ZN2_CY6_FUNGAL_2"/>
    <property type="match status" value="1"/>
</dbReference>
<evidence type="ECO:0000256" key="6">
    <source>
        <dbReference type="ARBA" id="ARBA00023242"/>
    </source>
</evidence>
<dbReference type="InterPro" id="IPR036864">
    <property type="entry name" value="Zn2-C6_fun-type_DNA-bd_sf"/>
</dbReference>
<evidence type="ECO:0000256" key="1">
    <source>
        <dbReference type="ARBA" id="ARBA00004123"/>
    </source>
</evidence>
<keyword evidence="6" id="KW-0539">Nucleus</keyword>
<evidence type="ECO:0000256" key="7">
    <source>
        <dbReference type="SAM" id="MobiDB-lite"/>
    </source>
</evidence>
<gene>
    <name evidence="9" type="ORF">GFSPODELE1_LOCUS4740</name>
</gene>
<dbReference type="SMART" id="SM00906">
    <property type="entry name" value="Fungal_trans"/>
    <property type="match status" value="1"/>
</dbReference>
<dbReference type="PANTHER" id="PTHR31845:SF19">
    <property type="entry name" value="TRANSCRIPTION FACTOR DOMAIN-CONTAINING PROTEIN"/>
    <property type="match status" value="1"/>
</dbReference>